<dbReference type="PANTHER" id="PTHR15348">
    <property type="entry name" value="AT-RICH INTERACTIVE DOMAIN-CONTAINING PROTEIN ARID DOMAIN- CONTAINING PROTEIN DEAD RINGER PROTEIN B-CELL REGULATOR OF IGH TRANSCRIPTION BRIGHT"/>
    <property type="match status" value="1"/>
</dbReference>
<protein>
    <recommendedName>
        <fullName evidence="6">SHSP domain-containing protein</fullName>
    </recommendedName>
</protein>
<gene>
    <name evidence="4" type="ORF">LSAT_V11C800427200</name>
</gene>
<evidence type="ECO:0000256" key="1">
    <source>
        <dbReference type="ARBA" id="ARBA00023015"/>
    </source>
</evidence>
<dbReference type="EMBL" id="NBSK02000008">
    <property type="protein sequence ID" value="KAJ0193388.1"/>
    <property type="molecule type" value="Genomic_DNA"/>
</dbReference>
<evidence type="ECO:0000313" key="4">
    <source>
        <dbReference type="EMBL" id="KAJ0193388.1"/>
    </source>
</evidence>
<organism evidence="4 5">
    <name type="scientific">Lactuca sativa</name>
    <name type="common">Garden lettuce</name>
    <dbReference type="NCBI Taxonomy" id="4236"/>
    <lineage>
        <taxon>Eukaryota</taxon>
        <taxon>Viridiplantae</taxon>
        <taxon>Streptophyta</taxon>
        <taxon>Embryophyta</taxon>
        <taxon>Tracheophyta</taxon>
        <taxon>Spermatophyta</taxon>
        <taxon>Magnoliopsida</taxon>
        <taxon>eudicotyledons</taxon>
        <taxon>Gunneridae</taxon>
        <taxon>Pentapetalae</taxon>
        <taxon>asterids</taxon>
        <taxon>campanulids</taxon>
        <taxon>Asterales</taxon>
        <taxon>Asteraceae</taxon>
        <taxon>Cichorioideae</taxon>
        <taxon>Cichorieae</taxon>
        <taxon>Lactucinae</taxon>
        <taxon>Lactuca</taxon>
    </lineage>
</organism>
<dbReference type="AlphaFoldDB" id="A0A9R1UV13"/>
<accession>A0A9R1UV13</accession>
<reference evidence="4 5" key="1">
    <citation type="journal article" date="2017" name="Nat. Commun.">
        <title>Genome assembly with in vitro proximity ligation data and whole-genome triplication in lettuce.</title>
        <authorList>
            <person name="Reyes-Chin-Wo S."/>
            <person name="Wang Z."/>
            <person name="Yang X."/>
            <person name="Kozik A."/>
            <person name="Arikit S."/>
            <person name="Song C."/>
            <person name="Xia L."/>
            <person name="Froenicke L."/>
            <person name="Lavelle D.O."/>
            <person name="Truco M.J."/>
            <person name="Xia R."/>
            <person name="Zhu S."/>
            <person name="Xu C."/>
            <person name="Xu H."/>
            <person name="Xu X."/>
            <person name="Cox K."/>
            <person name="Korf I."/>
            <person name="Meyers B.C."/>
            <person name="Michelmore R.W."/>
        </authorList>
    </citation>
    <scope>NUCLEOTIDE SEQUENCE [LARGE SCALE GENOMIC DNA]</scope>
    <source>
        <strain evidence="5">cv. Salinas</strain>
        <tissue evidence="4">Seedlings</tissue>
    </source>
</reference>
<dbReference type="Proteomes" id="UP000235145">
    <property type="component" value="Unassembled WGS sequence"/>
</dbReference>
<keyword evidence="5" id="KW-1185">Reference proteome</keyword>
<dbReference type="GO" id="GO:0006357">
    <property type="term" value="P:regulation of transcription by RNA polymerase II"/>
    <property type="evidence" value="ECO:0007669"/>
    <property type="project" value="InterPro"/>
</dbReference>
<keyword evidence="2" id="KW-0804">Transcription</keyword>
<evidence type="ECO:0000313" key="5">
    <source>
        <dbReference type="Proteomes" id="UP000235145"/>
    </source>
</evidence>
<dbReference type="InterPro" id="IPR045147">
    <property type="entry name" value="ARI3A/B/C"/>
</dbReference>
<evidence type="ECO:0008006" key="6">
    <source>
        <dbReference type="Google" id="ProtNLM"/>
    </source>
</evidence>
<keyword evidence="3" id="KW-0539">Nucleus</keyword>
<keyword evidence="1" id="KW-0805">Transcription regulation</keyword>
<sequence length="92" mass="10510">MWAPANWVKLNVRATKDCFEVYALVPWLLREEVRVRSDPVGRLVITGQPKQLDNSWGIVAFKKLLCYLLRTSTIVSLHGCLLVVVPFKQSNI</sequence>
<evidence type="ECO:0000256" key="3">
    <source>
        <dbReference type="ARBA" id="ARBA00023242"/>
    </source>
</evidence>
<dbReference type="PANTHER" id="PTHR15348:SF17">
    <property type="entry name" value="AT-RICH INTERACTIVE DOMAIN-CONTAINING PROTEIN 5"/>
    <property type="match status" value="1"/>
</dbReference>
<name>A0A9R1UV13_LACSA</name>
<evidence type="ECO:0000256" key="2">
    <source>
        <dbReference type="ARBA" id="ARBA00023163"/>
    </source>
</evidence>
<comment type="caution">
    <text evidence="4">The sequence shown here is derived from an EMBL/GenBank/DDBJ whole genome shotgun (WGS) entry which is preliminary data.</text>
</comment>
<proteinExistence type="predicted"/>